<dbReference type="CDD" id="cd23787">
    <property type="entry name" value="RWD_CSM1"/>
    <property type="match status" value="1"/>
</dbReference>
<dbReference type="InterPro" id="IPR040349">
    <property type="entry name" value="Csm1/Pcs1"/>
</dbReference>
<dbReference type="GO" id="GO:0005730">
    <property type="term" value="C:nucleolus"/>
    <property type="evidence" value="ECO:0007669"/>
    <property type="project" value="TreeGrafter"/>
</dbReference>
<feature type="coiled-coil region" evidence="1">
    <location>
        <begin position="272"/>
        <end position="389"/>
    </location>
</feature>
<keyword evidence="5" id="KW-1185">Reference proteome</keyword>
<keyword evidence="1" id="KW-0175">Coiled coil</keyword>
<evidence type="ECO:0000256" key="2">
    <source>
        <dbReference type="SAM" id="MobiDB-lite"/>
    </source>
</evidence>
<evidence type="ECO:0000256" key="1">
    <source>
        <dbReference type="SAM" id="Coils"/>
    </source>
</evidence>
<dbReference type="Gene3D" id="3.90.1150.80">
    <property type="match status" value="1"/>
</dbReference>
<dbReference type="GO" id="GO:0051315">
    <property type="term" value="P:attachment of mitotic spindle microtubules to kinetochore"/>
    <property type="evidence" value="ECO:0007669"/>
    <property type="project" value="TreeGrafter"/>
</dbReference>
<sequence length="546" mass="60187">MARARAQPASSLAALISDPADGHMSDEISGPTPDADQENFLPQRSTAQKLNKTTTTNGRVRQAVTKKSLPTKARPIATRRSAKKVVREQPDDNDDADEVDELLDDVDMVDAIESSKAKGRQPREAKASETNRHAVVQISAETMEDRSSPEQTPRKQPKGNNHAAAHIQPKPFHQIHSDGVDPTDPFLDLMVAPHRTAVPSNRHRRAGSTSSNEGRGPDPALRRKLGEITKKFDAMEVRYRKLHEVGLVEAKANFDKLKASSEDKARVSIELINSLKKEIAAQKAMVQQAEAHSNEADTHRAALADAQAQIASTRKEIAELKAEKVVLKASQAEVENELAEARAQIKAHASIVKQLSESKAQAATLSKQLAEAQTERSNLQAKLAAARSASIERQTPGSALKGGQKLPVMKVMTTTAEANAAVQEAQSKVELYSDLTGLLISRVERRPEEQLDVFDCIQTGRNGTLHFKLSLSTDPAESFEDAEFSYLPQLDNARDASLMEMLPYYLLEDIQFSRQEAAKFYSRVFEMLTRKHEEAEGEEEEDAEEE</sequence>
<organism evidence="4 5">
    <name type="scientific">Gomphillus americanus</name>
    <dbReference type="NCBI Taxonomy" id="1940652"/>
    <lineage>
        <taxon>Eukaryota</taxon>
        <taxon>Fungi</taxon>
        <taxon>Dikarya</taxon>
        <taxon>Ascomycota</taxon>
        <taxon>Pezizomycotina</taxon>
        <taxon>Lecanoromycetes</taxon>
        <taxon>OSLEUM clade</taxon>
        <taxon>Ostropomycetidae</taxon>
        <taxon>Ostropales</taxon>
        <taxon>Graphidaceae</taxon>
        <taxon>Gomphilloideae</taxon>
        <taxon>Gomphillus</taxon>
    </lineage>
</organism>
<feature type="region of interest" description="Disordered" evidence="2">
    <location>
        <begin position="194"/>
        <end position="222"/>
    </location>
</feature>
<dbReference type="InterPro" id="IPR038608">
    <property type="entry name" value="Csm1/Pcs1_C_sf"/>
</dbReference>
<evidence type="ECO:0000313" key="5">
    <source>
        <dbReference type="Proteomes" id="UP000664169"/>
    </source>
</evidence>
<protein>
    <recommendedName>
        <fullName evidence="3">Monopolin complex subunit Csm1/Pcs1 C-terminal domain-containing protein</fullName>
    </recommendedName>
</protein>
<comment type="caution">
    <text evidence="4">The sequence shown here is derived from an EMBL/GenBank/DDBJ whole genome shotgun (WGS) entry which is preliminary data.</text>
</comment>
<feature type="region of interest" description="Disordered" evidence="2">
    <location>
        <begin position="1"/>
        <end position="164"/>
    </location>
</feature>
<dbReference type="Proteomes" id="UP000664169">
    <property type="component" value="Unassembled WGS sequence"/>
</dbReference>
<feature type="compositionally biased region" description="Acidic residues" evidence="2">
    <location>
        <begin position="91"/>
        <end position="110"/>
    </location>
</feature>
<dbReference type="GO" id="GO:0045144">
    <property type="term" value="P:meiotic sister chromatid segregation"/>
    <property type="evidence" value="ECO:0007669"/>
    <property type="project" value="TreeGrafter"/>
</dbReference>
<gene>
    <name evidence="4" type="ORF">GOMPHAMPRED_002248</name>
</gene>
<feature type="compositionally biased region" description="Basic and acidic residues" evidence="2">
    <location>
        <begin position="113"/>
        <end position="132"/>
    </location>
</feature>
<proteinExistence type="predicted"/>
<accession>A0A8H3FHU7</accession>
<dbReference type="EMBL" id="CAJPDQ010000016">
    <property type="protein sequence ID" value="CAF9921171.1"/>
    <property type="molecule type" value="Genomic_DNA"/>
</dbReference>
<dbReference type="GO" id="GO:1990644">
    <property type="term" value="F:microtubule site clamp"/>
    <property type="evidence" value="ECO:0007669"/>
    <property type="project" value="TreeGrafter"/>
</dbReference>
<feature type="compositionally biased region" description="Polar residues" evidence="2">
    <location>
        <begin position="40"/>
        <end position="59"/>
    </location>
</feature>
<dbReference type="OrthoDB" id="2431049at2759"/>
<dbReference type="GO" id="GO:0072686">
    <property type="term" value="C:mitotic spindle"/>
    <property type="evidence" value="ECO:0007669"/>
    <property type="project" value="TreeGrafter"/>
</dbReference>
<dbReference type="AlphaFoldDB" id="A0A8H3FHU7"/>
<reference evidence="4" key="1">
    <citation type="submission" date="2021-03" db="EMBL/GenBank/DDBJ databases">
        <authorList>
            <person name="Tagirdzhanova G."/>
        </authorList>
    </citation>
    <scope>NUCLEOTIDE SEQUENCE</scope>
</reference>
<name>A0A8H3FHU7_9LECA</name>
<dbReference type="FunFam" id="3.90.1150.80:FF:000001">
    <property type="entry name" value="Chromosome segregation protein (Pcs1)"/>
    <property type="match status" value="1"/>
</dbReference>
<dbReference type="PANTHER" id="PTHR28006">
    <property type="entry name" value="MONOPOLIN COMPLEX SUBUNIT CSM1"/>
    <property type="match status" value="1"/>
</dbReference>
<dbReference type="PANTHER" id="PTHR28006:SF1">
    <property type="entry name" value="MONOPOLIN COMPLEX SUBUNIT CSM1"/>
    <property type="match status" value="1"/>
</dbReference>
<dbReference type="Pfam" id="PF12539">
    <property type="entry name" value="Csm1"/>
    <property type="match status" value="1"/>
</dbReference>
<evidence type="ECO:0000259" key="3">
    <source>
        <dbReference type="Pfam" id="PF12539"/>
    </source>
</evidence>
<dbReference type="GO" id="GO:0034506">
    <property type="term" value="C:chromosome, centromeric core domain"/>
    <property type="evidence" value="ECO:0007669"/>
    <property type="project" value="TreeGrafter"/>
</dbReference>
<dbReference type="InterPro" id="IPR020981">
    <property type="entry name" value="Csm1/Pcs1_C"/>
</dbReference>
<dbReference type="GO" id="GO:0033551">
    <property type="term" value="C:monopolin complex"/>
    <property type="evidence" value="ECO:0007669"/>
    <property type="project" value="InterPro"/>
</dbReference>
<feature type="domain" description="Monopolin complex subunit Csm1/Pcs1 C-terminal" evidence="3">
    <location>
        <begin position="427"/>
        <end position="515"/>
    </location>
</feature>
<evidence type="ECO:0000313" key="4">
    <source>
        <dbReference type="EMBL" id="CAF9921171.1"/>
    </source>
</evidence>